<dbReference type="Pfam" id="PF13472">
    <property type="entry name" value="Lipase_GDSL_2"/>
    <property type="match status" value="1"/>
</dbReference>
<accession>A0A2V1J1H2</accession>
<feature type="domain" description="SGNH hydrolase-type esterase" evidence="1">
    <location>
        <begin position="346"/>
        <end position="510"/>
    </location>
</feature>
<gene>
    <name evidence="2" type="ORF">C5O25_01590</name>
</gene>
<comment type="caution">
    <text evidence="2">The sequence shown here is derived from an EMBL/GenBank/DDBJ whole genome shotgun (WGS) entry which is preliminary data.</text>
</comment>
<dbReference type="EMBL" id="PUBV01000002">
    <property type="protein sequence ID" value="PWB09360.1"/>
    <property type="molecule type" value="Genomic_DNA"/>
</dbReference>
<keyword evidence="3" id="KW-1185">Reference proteome</keyword>
<evidence type="ECO:0000259" key="1">
    <source>
        <dbReference type="Pfam" id="PF13472"/>
    </source>
</evidence>
<evidence type="ECO:0000313" key="3">
    <source>
        <dbReference type="Proteomes" id="UP000244925"/>
    </source>
</evidence>
<organism evidence="2 3">
    <name type="scientific">Paramuribaculum intestinale</name>
    <dbReference type="NCBI Taxonomy" id="2094151"/>
    <lineage>
        <taxon>Bacteria</taxon>
        <taxon>Pseudomonadati</taxon>
        <taxon>Bacteroidota</taxon>
        <taxon>Bacteroidia</taxon>
        <taxon>Bacteroidales</taxon>
        <taxon>Muribaculaceae</taxon>
        <taxon>Paramuribaculum</taxon>
    </lineage>
</organism>
<dbReference type="Gene3D" id="3.40.50.1110">
    <property type="entry name" value="SGNH hydrolase"/>
    <property type="match status" value="1"/>
</dbReference>
<dbReference type="Proteomes" id="UP000244925">
    <property type="component" value="Unassembled WGS sequence"/>
</dbReference>
<dbReference type="SUPFAM" id="SSF52266">
    <property type="entry name" value="SGNH hydrolase"/>
    <property type="match status" value="1"/>
</dbReference>
<protein>
    <recommendedName>
        <fullName evidence="1">SGNH hydrolase-type esterase domain-containing protein</fullName>
    </recommendedName>
</protein>
<sequence length="523" mass="57825">MSNRQNLTNHNPTAMDKSLSRVMLKSSIIAALTAVCAPVGAYTHPDSTLWHDPSCKTQIIHEENHTPALLYAVPSTVFFTDSKEIKTRATTDDAGRLYHVDRDGVWHLCRPANTAPYLTYHAKATHGASEEYRYYPPLTHHVSHIEIGTESGATFRFAAADSSRPIIVFCSDDTEAGVEWITDMQRNLDLPTAIMTISCVGKTDTAITALTKQTTARLYILDFTDSTDTDPRSYAATITGVISETGQNSPATPILVVSDSKVIQAVCDSINHSTSATIHYLPTPDARRRASSVETKVREILGMRQGNAPTCVEVSQRRDIGAYDWHQRHHDICHYIDSARPSNLIIGNSIVHYWGGKPGNIRVHGPETWRTTMEPEGFVNMGCGWDKIENVLWRVYHGELDGTDAENIVVMIGTNNIAFNTPDEIAEGIGHLVEAIETRQPDARIILAGLLPRRNLEPTVATINRLLEQIAKDKGARYINPGIMMLQSDGKINESLFIDGLHPNDKGYAIIAPQIVAAMKRKK</sequence>
<dbReference type="PANTHER" id="PTHR30383">
    <property type="entry name" value="THIOESTERASE 1/PROTEASE 1/LYSOPHOSPHOLIPASE L1"/>
    <property type="match status" value="1"/>
</dbReference>
<dbReference type="InterPro" id="IPR013830">
    <property type="entry name" value="SGNH_hydro"/>
</dbReference>
<dbReference type="InterPro" id="IPR036514">
    <property type="entry name" value="SGNH_hydro_sf"/>
</dbReference>
<name>A0A2V1J1H2_9BACT</name>
<dbReference type="GO" id="GO:0016788">
    <property type="term" value="F:hydrolase activity, acting on ester bonds"/>
    <property type="evidence" value="ECO:0007669"/>
    <property type="project" value="UniProtKB-ARBA"/>
</dbReference>
<reference evidence="3" key="1">
    <citation type="submission" date="2018-02" db="EMBL/GenBank/DDBJ databases">
        <authorList>
            <person name="Clavel T."/>
            <person name="Strowig T."/>
        </authorList>
    </citation>
    <scope>NUCLEOTIDE SEQUENCE [LARGE SCALE GENOMIC DNA]</scope>
    <source>
        <strain evidence="3">DSM 100764</strain>
    </source>
</reference>
<dbReference type="AlphaFoldDB" id="A0A2V1J1H2"/>
<evidence type="ECO:0000313" key="2">
    <source>
        <dbReference type="EMBL" id="PWB09360.1"/>
    </source>
</evidence>
<dbReference type="InterPro" id="IPR051532">
    <property type="entry name" value="Ester_Hydrolysis_Enzymes"/>
</dbReference>
<proteinExistence type="predicted"/>